<sequence length="171" mass="18767">MAHTYGANVSWRRGEDEVFTDNNYSRAHLWRFDGGVEVPASSSPLNVRLPLSREDAVDPEEALVAAVSSCHMLFFLAFAARDGYRVDLYEDPAEAVVGRRADGREAITEVRLRPRITFSGPMRPTVEAIARLHHAAHEACYIANSITADVVVEPVPPLFAPAPPNAGEDRA</sequence>
<dbReference type="RefSeq" id="WP_153483548.1">
    <property type="nucleotide sequence ID" value="NZ_VWNA01000001.1"/>
</dbReference>
<gene>
    <name evidence="1" type="ORF">F0357_14995</name>
</gene>
<dbReference type="Pfam" id="PF02566">
    <property type="entry name" value="OsmC"/>
    <property type="match status" value="1"/>
</dbReference>
<dbReference type="InterPro" id="IPR036102">
    <property type="entry name" value="OsmC/Ohrsf"/>
</dbReference>
<dbReference type="Gene3D" id="3.30.300.20">
    <property type="match status" value="1"/>
</dbReference>
<proteinExistence type="predicted"/>
<reference evidence="1 2" key="1">
    <citation type="submission" date="2019-09" db="EMBL/GenBank/DDBJ databases">
        <title>Segnochrobactrum spirostomi gen. nov., sp. nov., isolated from the ciliate Spirostomum cf. yagiui and description of a novel family, Segnochrobactraceae fam. nov. within the order Rhizobiales of the class Alphaproteobacteria.</title>
        <authorList>
            <person name="Akter S."/>
            <person name="Shazib S.U.A."/>
            <person name="Shin M.K."/>
        </authorList>
    </citation>
    <scope>NUCLEOTIDE SEQUENCE [LARGE SCALE GENOMIC DNA]</scope>
    <source>
        <strain evidence="1 2">Sp-1</strain>
    </source>
</reference>
<name>A0A6A7Y756_9HYPH</name>
<evidence type="ECO:0000313" key="1">
    <source>
        <dbReference type="EMBL" id="MQT13921.1"/>
    </source>
</evidence>
<accession>A0A6A7Y756</accession>
<comment type="caution">
    <text evidence="1">The sequence shown here is derived from an EMBL/GenBank/DDBJ whole genome shotgun (WGS) entry which is preliminary data.</text>
</comment>
<keyword evidence="2" id="KW-1185">Reference proteome</keyword>
<dbReference type="SUPFAM" id="SSF82784">
    <property type="entry name" value="OsmC-like"/>
    <property type="match status" value="1"/>
</dbReference>
<dbReference type="EMBL" id="VWNA01000001">
    <property type="protein sequence ID" value="MQT13921.1"/>
    <property type="molecule type" value="Genomic_DNA"/>
</dbReference>
<dbReference type="PANTHER" id="PTHR42830">
    <property type="entry name" value="OSMOTICALLY INDUCIBLE FAMILY PROTEIN"/>
    <property type="match status" value="1"/>
</dbReference>
<dbReference type="Proteomes" id="UP000332515">
    <property type="component" value="Unassembled WGS sequence"/>
</dbReference>
<dbReference type="InterPro" id="IPR052707">
    <property type="entry name" value="OsmC_Ohr_Peroxiredoxin"/>
</dbReference>
<protein>
    <submittedName>
        <fullName evidence="1">OsmC family protein</fullName>
    </submittedName>
</protein>
<dbReference type="PANTHER" id="PTHR42830:SF2">
    <property type="entry name" value="OSMC_OHR FAMILY PROTEIN"/>
    <property type="match status" value="1"/>
</dbReference>
<organism evidence="1 2">
    <name type="scientific">Segnochrobactrum spirostomi</name>
    <dbReference type="NCBI Taxonomy" id="2608987"/>
    <lineage>
        <taxon>Bacteria</taxon>
        <taxon>Pseudomonadati</taxon>
        <taxon>Pseudomonadota</taxon>
        <taxon>Alphaproteobacteria</taxon>
        <taxon>Hyphomicrobiales</taxon>
        <taxon>Segnochrobactraceae</taxon>
        <taxon>Segnochrobactrum</taxon>
    </lineage>
</organism>
<dbReference type="AlphaFoldDB" id="A0A6A7Y756"/>
<dbReference type="InterPro" id="IPR015946">
    <property type="entry name" value="KH_dom-like_a/b"/>
</dbReference>
<dbReference type="InterPro" id="IPR003718">
    <property type="entry name" value="OsmC/Ohr_fam"/>
</dbReference>
<evidence type="ECO:0000313" key="2">
    <source>
        <dbReference type="Proteomes" id="UP000332515"/>
    </source>
</evidence>